<sequence length="63" mass="7417">MPRFEIEGVEDAYTYYVLLLGIPEGVFWYADPPFVQRVAENKSAYDAWDACEREKEIERAGRR</sequence>
<evidence type="ECO:0000313" key="2">
    <source>
        <dbReference type="Proteomes" id="UP001430755"/>
    </source>
</evidence>
<dbReference type="Proteomes" id="UP001430755">
    <property type="component" value="Unassembled WGS sequence"/>
</dbReference>
<keyword evidence="2" id="KW-1185">Reference proteome</keyword>
<dbReference type="EMBL" id="JAJMLW010000001">
    <property type="protein sequence ID" value="MCI2241520.1"/>
    <property type="molecule type" value="Genomic_DNA"/>
</dbReference>
<reference evidence="1" key="1">
    <citation type="submission" date="2021-11" db="EMBL/GenBank/DDBJ databases">
        <title>A Novel Adlercreutzia Species, isolated from a Allomyrina dichotoma larva feces.</title>
        <authorList>
            <person name="Suh M.K."/>
        </authorList>
    </citation>
    <scope>NUCLEOTIDE SEQUENCE</scope>
    <source>
        <strain evidence="1">JBNU-10</strain>
    </source>
</reference>
<organism evidence="1 2">
    <name type="scientific">Adlercreutzia faecimuris</name>
    <dbReference type="NCBI Taxonomy" id="2897341"/>
    <lineage>
        <taxon>Bacteria</taxon>
        <taxon>Bacillati</taxon>
        <taxon>Actinomycetota</taxon>
        <taxon>Coriobacteriia</taxon>
        <taxon>Eggerthellales</taxon>
        <taxon>Eggerthellaceae</taxon>
        <taxon>Adlercreutzia</taxon>
    </lineage>
</organism>
<gene>
    <name evidence="1" type="ORF">LPT13_04025</name>
</gene>
<comment type="caution">
    <text evidence="1">The sequence shown here is derived from an EMBL/GenBank/DDBJ whole genome shotgun (WGS) entry which is preliminary data.</text>
</comment>
<protein>
    <submittedName>
        <fullName evidence="1">Uncharacterized protein</fullName>
    </submittedName>
</protein>
<name>A0ABS9WFH1_9ACTN</name>
<evidence type="ECO:0000313" key="1">
    <source>
        <dbReference type="EMBL" id="MCI2241520.1"/>
    </source>
</evidence>
<accession>A0ABS9WFH1</accession>
<proteinExistence type="predicted"/>
<dbReference type="RefSeq" id="WP_242163760.1">
    <property type="nucleotide sequence ID" value="NZ_JAJMLW010000001.1"/>
</dbReference>